<dbReference type="InterPro" id="IPR036322">
    <property type="entry name" value="WD40_repeat_dom_sf"/>
</dbReference>
<reference evidence="2" key="1">
    <citation type="submission" date="2021-01" db="EMBL/GenBank/DDBJ databases">
        <authorList>
            <consortium name="Aspergillus puulaauensis MK2 genome sequencing consortium"/>
            <person name="Kazuki M."/>
            <person name="Futagami T."/>
        </authorList>
    </citation>
    <scope>NUCLEOTIDE SEQUENCE</scope>
    <source>
        <strain evidence="2">MK2</strain>
    </source>
</reference>
<accession>A0A7R7XB49</accession>
<feature type="region of interest" description="Disordered" evidence="1">
    <location>
        <begin position="547"/>
        <end position="574"/>
    </location>
</feature>
<dbReference type="AlphaFoldDB" id="A0A7R7XB49"/>
<gene>
    <name evidence="2" type="ORF">APUU_10666A</name>
</gene>
<dbReference type="Pfam" id="PF08728">
    <property type="entry name" value="CRT10"/>
    <property type="match status" value="1"/>
</dbReference>
<evidence type="ECO:0000313" key="3">
    <source>
        <dbReference type="Proteomes" id="UP000654913"/>
    </source>
</evidence>
<dbReference type="Proteomes" id="UP000654913">
    <property type="component" value="Chromosome 1"/>
</dbReference>
<protein>
    <submittedName>
        <fullName evidence="2">Uncharacterized protein</fullName>
    </submittedName>
</protein>
<sequence>MAFNNRAREANAQRNRYREGLQLRPLNVEKGDERYPLAEDISPPRISHWRCNLTALSQRRNLLFVACSNQIYVWEPSGASQRLGIKPEMIITPVMKEPYAEGYIEPTSPHEINSILVDDLGREEVLLLVTDSGNICGYRVEAVFSALKRATEDGKTKPSNGAEVDPFFIEFVGESAWGLAIHKFARLIAVSANTGLVTVFAFALVDSTADKGDGSFNELEEDNEFTEYSQTWLHIRTQDQLTQIRRLMPEKHRTRNIKLTYTGHFTNIPAVGFLNSDFDPNGVWMVSTDIENRVVIWKIWESLGPFNRMQLNRASLSTSMDYHWGNDRGWSVIALDPRTFHLVDSEEEACGGKPQRRLRDERNILDLTSLTNRLPDTSRLYNHFPPAVKTEPEETLLPDFFGADCRVSGSSNIQEKHDMREDQSPKDYRSGEPADELSQQAVDGSFSAGSMNEDSTPDTDQDPADNQQAPGDHGLLQALVDPNGFGSTGQFRAPGHEPLTTPEFLQFALLEALGGDVHEVEALLGENLAHDSESDEDEDMDYLQNQETVDADDDDASRSEDGSEEDAYQALDPPANANFPILHFSHTDIHLIPHPFAMAPSVLCGGPLSQRLTHPIISIRGLDRFNMIKYIPEHGIVVAASQKGRAAIISLTESRATGRSFRVDWIVPFESQEKYGERPLVRLLGMSVSPMQGFEIPADVPYIPRISESDGSGNDIGSLLFQYKDATDNTSSPTPTSTSGDIDSNNDGTQSKMEDNDRTRLPQANHLTVPECHARATRAYQPEESWRGWNPSRRYRLLLMYADHTMMSYEFWYTWNATSSGGGTVGDGANGAGGEDDYLIL</sequence>
<dbReference type="InterPro" id="IPR014839">
    <property type="entry name" value="Crt10"/>
</dbReference>
<organism evidence="2 3">
    <name type="scientific">Aspergillus puulaauensis</name>
    <dbReference type="NCBI Taxonomy" id="1220207"/>
    <lineage>
        <taxon>Eukaryota</taxon>
        <taxon>Fungi</taxon>
        <taxon>Dikarya</taxon>
        <taxon>Ascomycota</taxon>
        <taxon>Pezizomycotina</taxon>
        <taxon>Eurotiomycetes</taxon>
        <taxon>Eurotiomycetidae</taxon>
        <taxon>Eurotiales</taxon>
        <taxon>Aspergillaceae</taxon>
        <taxon>Aspergillus</taxon>
    </lineage>
</organism>
<feature type="compositionally biased region" description="Low complexity" evidence="1">
    <location>
        <begin position="730"/>
        <end position="739"/>
    </location>
</feature>
<feature type="compositionally biased region" description="Polar residues" evidence="1">
    <location>
        <begin position="740"/>
        <end position="751"/>
    </location>
</feature>
<dbReference type="RefSeq" id="XP_041550032.1">
    <property type="nucleotide sequence ID" value="XM_041703329.1"/>
</dbReference>
<keyword evidence="3" id="KW-1185">Reference proteome</keyword>
<feature type="compositionally biased region" description="Basic and acidic residues" evidence="1">
    <location>
        <begin position="414"/>
        <end position="432"/>
    </location>
</feature>
<feature type="region of interest" description="Disordered" evidence="1">
    <location>
        <begin position="725"/>
        <end position="765"/>
    </location>
</feature>
<dbReference type="KEGG" id="apuu:APUU_10666A"/>
<name>A0A7R7XB49_9EURO</name>
<dbReference type="EMBL" id="AP024443">
    <property type="protein sequence ID" value="BCS17838.1"/>
    <property type="molecule type" value="Genomic_DNA"/>
</dbReference>
<proteinExistence type="predicted"/>
<dbReference type="GeneID" id="64967843"/>
<reference evidence="2" key="2">
    <citation type="submission" date="2021-02" db="EMBL/GenBank/DDBJ databases">
        <title>Aspergillus puulaauensis MK2 genome sequence.</title>
        <authorList>
            <person name="Futagami T."/>
            <person name="Mori K."/>
            <person name="Kadooka C."/>
            <person name="Tanaka T."/>
        </authorList>
    </citation>
    <scope>NUCLEOTIDE SEQUENCE</scope>
    <source>
        <strain evidence="2">MK2</strain>
    </source>
</reference>
<dbReference type="SUPFAM" id="SSF50978">
    <property type="entry name" value="WD40 repeat-like"/>
    <property type="match status" value="1"/>
</dbReference>
<feature type="region of interest" description="Disordered" evidence="1">
    <location>
        <begin position="410"/>
        <end position="497"/>
    </location>
</feature>
<evidence type="ECO:0000313" key="2">
    <source>
        <dbReference type="EMBL" id="BCS17838.1"/>
    </source>
</evidence>
<evidence type="ECO:0000256" key="1">
    <source>
        <dbReference type="SAM" id="MobiDB-lite"/>
    </source>
</evidence>
<feature type="compositionally biased region" description="Polar residues" evidence="1">
    <location>
        <begin position="437"/>
        <end position="454"/>
    </location>
</feature>
<dbReference type="OrthoDB" id="5591786at2759"/>